<protein>
    <submittedName>
        <fullName evidence="1">Uncharacterized protein</fullName>
    </submittedName>
</protein>
<evidence type="ECO:0000313" key="2">
    <source>
        <dbReference type="Proteomes" id="UP000653308"/>
    </source>
</evidence>
<dbReference type="Proteomes" id="UP000653308">
    <property type="component" value="Unassembled WGS sequence"/>
</dbReference>
<proteinExistence type="predicted"/>
<dbReference type="EMBL" id="BMWE01000001">
    <property type="protein sequence ID" value="GGY05107.1"/>
    <property type="molecule type" value="Genomic_DNA"/>
</dbReference>
<organism evidence="1 2">
    <name type="scientific">Streptomyces djakartensis</name>
    <dbReference type="NCBI Taxonomy" id="68193"/>
    <lineage>
        <taxon>Bacteria</taxon>
        <taxon>Bacillati</taxon>
        <taxon>Actinomycetota</taxon>
        <taxon>Actinomycetes</taxon>
        <taxon>Kitasatosporales</taxon>
        <taxon>Streptomycetaceae</taxon>
        <taxon>Streptomyces</taxon>
    </lineage>
</organism>
<sequence length="78" mass="8693">MLFGVRIAARAEAVEGLPRYSQVTLQDGSPGGPRLLRDDHDSPVSITRTVPCVLRPRCWRNMQLYGDQKELSPVWGAT</sequence>
<accession>A0ABQ2Z4Y6</accession>
<comment type="caution">
    <text evidence="1">The sequence shown here is derived from an EMBL/GenBank/DDBJ whole genome shotgun (WGS) entry which is preliminary data.</text>
</comment>
<evidence type="ECO:0000313" key="1">
    <source>
        <dbReference type="EMBL" id="GGY05107.1"/>
    </source>
</evidence>
<gene>
    <name evidence="1" type="ORF">GCM10010384_06770</name>
</gene>
<reference evidence="2" key="1">
    <citation type="journal article" date="2019" name="Int. J. Syst. Evol. Microbiol.">
        <title>The Global Catalogue of Microorganisms (GCM) 10K type strain sequencing project: providing services to taxonomists for standard genome sequencing and annotation.</title>
        <authorList>
            <consortium name="The Broad Institute Genomics Platform"/>
            <consortium name="The Broad Institute Genome Sequencing Center for Infectious Disease"/>
            <person name="Wu L."/>
            <person name="Ma J."/>
        </authorList>
    </citation>
    <scope>NUCLEOTIDE SEQUENCE [LARGE SCALE GENOMIC DNA]</scope>
    <source>
        <strain evidence="2">JCM 4957</strain>
    </source>
</reference>
<keyword evidence="2" id="KW-1185">Reference proteome</keyword>
<name>A0ABQ2Z4Y6_9ACTN</name>